<reference evidence="2 3" key="1">
    <citation type="journal article" date="2020" name="Genome Biol. Evol.">
        <title>A new high-quality draft genome assembly of the Chinese cordyceps Ophiocordyceps sinensis.</title>
        <authorList>
            <person name="Shu R."/>
            <person name="Zhang J."/>
            <person name="Meng Q."/>
            <person name="Zhang H."/>
            <person name="Zhou G."/>
            <person name="Li M."/>
            <person name="Wu P."/>
            <person name="Zhao Y."/>
            <person name="Chen C."/>
            <person name="Qin Q."/>
        </authorList>
    </citation>
    <scope>NUCLEOTIDE SEQUENCE [LARGE SCALE GENOMIC DNA]</scope>
    <source>
        <strain evidence="2 3">IOZ07</strain>
    </source>
</reference>
<feature type="compositionally biased region" description="Basic and acidic residues" evidence="1">
    <location>
        <begin position="31"/>
        <end position="45"/>
    </location>
</feature>
<evidence type="ECO:0000313" key="2">
    <source>
        <dbReference type="EMBL" id="KAF4505674.1"/>
    </source>
</evidence>
<gene>
    <name evidence="2" type="ORF">G6O67_007596</name>
</gene>
<dbReference type="EMBL" id="JAAVMX010000008">
    <property type="protein sequence ID" value="KAF4505674.1"/>
    <property type="molecule type" value="Genomic_DNA"/>
</dbReference>
<evidence type="ECO:0008006" key="4">
    <source>
        <dbReference type="Google" id="ProtNLM"/>
    </source>
</evidence>
<comment type="caution">
    <text evidence="2">The sequence shown here is derived from an EMBL/GenBank/DDBJ whole genome shotgun (WGS) entry which is preliminary data.</text>
</comment>
<feature type="compositionally biased region" description="Low complexity" evidence="1">
    <location>
        <begin position="60"/>
        <end position="74"/>
    </location>
</feature>
<feature type="region of interest" description="Disordered" evidence="1">
    <location>
        <begin position="270"/>
        <end position="299"/>
    </location>
</feature>
<sequence>MADDVEKSLLGRLQALRASSATPERPSVRVHVIERAKTPTRHDALATRLKRLRDGDGPCSSPSSAASPPANESSAARERSRRQELGNDCDSDDDAAQALFRTDDDTLEELLGAHLDDQPSGHGASPIPPGDDEVKALLEELAAAIPKHGQEGAKTTGWGKDGDSDDSDGEQMAEETDHVVARFQDEVELDTALRQGQPRDAPHLGGEEEEEEEADADLHAQQHPDDNPPPSSCPVLPSLPSDLPSLPSTSTTLLPAATSSDDMAARMAALRVSSSSPSPSFPSVPTSRPSSPAAGPRRLTSRTAYTDDDADSWCTVCLADATLRCLGCDHDAYCARCWWEMHLGPSAGFGEGSHKAVQFTDERDKEKRKIALGAS</sequence>
<dbReference type="SUPFAM" id="SSF57845">
    <property type="entry name" value="B-box zinc-binding domain"/>
    <property type="match status" value="1"/>
</dbReference>
<feature type="compositionally biased region" description="Low complexity" evidence="1">
    <location>
        <begin position="233"/>
        <end position="255"/>
    </location>
</feature>
<accession>A0A8H4PM89</accession>
<feature type="region of interest" description="Disordered" evidence="1">
    <location>
        <begin position="14"/>
        <end position="255"/>
    </location>
</feature>
<evidence type="ECO:0000256" key="1">
    <source>
        <dbReference type="SAM" id="MobiDB-lite"/>
    </source>
</evidence>
<feature type="compositionally biased region" description="Acidic residues" evidence="1">
    <location>
        <begin position="163"/>
        <end position="174"/>
    </location>
</feature>
<feature type="compositionally biased region" description="Basic and acidic residues" evidence="1">
    <location>
        <begin position="216"/>
        <end position="226"/>
    </location>
</feature>
<feature type="compositionally biased region" description="Low complexity" evidence="1">
    <location>
        <begin position="273"/>
        <end position="292"/>
    </location>
</feature>
<dbReference type="OrthoDB" id="5407799at2759"/>
<dbReference type="PANTHER" id="PTHR46603:SF1">
    <property type="entry name" value="ABSCISSION_NOCUT CHECKPOINT REGULATOR"/>
    <property type="match status" value="1"/>
</dbReference>
<feature type="compositionally biased region" description="Basic and acidic residues" evidence="1">
    <location>
        <begin position="175"/>
        <end position="185"/>
    </location>
</feature>
<proteinExistence type="predicted"/>
<feature type="compositionally biased region" description="Basic and acidic residues" evidence="1">
    <location>
        <begin position="75"/>
        <end position="85"/>
    </location>
</feature>
<keyword evidence="3" id="KW-1185">Reference proteome</keyword>
<name>A0A8H4PM89_9HYPO</name>
<dbReference type="PANTHER" id="PTHR46603">
    <property type="entry name" value="ABSCISSION/NOCUT CHECKPOINT REGULATOR"/>
    <property type="match status" value="1"/>
</dbReference>
<protein>
    <recommendedName>
        <fullName evidence="4">Zinc finger, FYVE domain containing protein</fullName>
    </recommendedName>
</protein>
<dbReference type="Pfam" id="PF22586">
    <property type="entry name" value="ANCHR-like_BBOX"/>
    <property type="match status" value="1"/>
</dbReference>
<dbReference type="Proteomes" id="UP000557566">
    <property type="component" value="Unassembled WGS sequence"/>
</dbReference>
<dbReference type="AlphaFoldDB" id="A0A8H4PM89"/>
<evidence type="ECO:0000313" key="3">
    <source>
        <dbReference type="Proteomes" id="UP000557566"/>
    </source>
</evidence>
<organism evidence="2 3">
    <name type="scientific">Ophiocordyceps sinensis</name>
    <dbReference type="NCBI Taxonomy" id="72228"/>
    <lineage>
        <taxon>Eukaryota</taxon>
        <taxon>Fungi</taxon>
        <taxon>Dikarya</taxon>
        <taxon>Ascomycota</taxon>
        <taxon>Pezizomycotina</taxon>
        <taxon>Sordariomycetes</taxon>
        <taxon>Hypocreomycetidae</taxon>
        <taxon>Hypocreales</taxon>
        <taxon>Ophiocordycipitaceae</taxon>
        <taxon>Ophiocordyceps</taxon>
    </lineage>
</organism>